<keyword evidence="3" id="KW-1185">Reference proteome</keyword>
<accession>A0ABQ9GVE7</accession>
<reference evidence="2 3" key="1">
    <citation type="submission" date="2023-02" db="EMBL/GenBank/DDBJ databases">
        <title>LHISI_Scaffold_Assembly.</title>
        <authorList>
            <person name="Stuart O.P."/>
            <person name="Cleave R."/>
            <person name="Magrath M.J.L."/>
            <person name="Mikheyev A.S."/>
        </authorList>
    </citation>
    <scope>NUCLEOTIDE SEQUENCE [LARGE SCALE GENOMIC DNA]</scope>
    <source>
        <strain evidence="2">Daus_M_001</strain>
        <tissue evidence="2">Leg muscle</tissue>
    </source>
</reference>
<sequence length="306" mass="34076">MFTVAWRLKHQGRESGSQIVKVSSNSWVEGGGFAKRLTLRGYWHGRLRGMGVVLDRNSHFGQSHLLDKWVQGSGTATRSDAKNYRGSPAKRRSKQLIGFHASYTAINASLSSQLDRRVLGDLLTPAAARLEGSTRSRALYRSSRVQTHPPSHSTKEMNPRSTPPAKPMSMEQRRNARAGETEVPQKNCRPATSSGTIPTRDNPGATPPGIEPGSAWWESCWDFFCYSAHPTSKRSEDVSSLEISPHTCPVSWLRVGSGPRTRFLEMLIENWCPLCRISSMVHCDNPLRCSAIPITEDWFSSTVIVR</sequence>
<gene>
    <name evidence="2" type="ORF">PR048_023892</name>
</gene>
<evidence type="ECO:0000256" key="1">
    <source>
        <dbReference type="SAM" id="MobiDB-lite"/>
    </source>
</evidence>
<proteinExistence type="predicted"/>
<organism evidence="2 3">
    <name type="scientific">Dryococelus australis</name>
    <dbReference type="NCBI Taxonomy" id="614101"/>
    <lineage>
        <taxon>Eukaryota</taxon>
        <taxon>Metazoa</taxon>
        <taxon>Ecdysozoa</taxon>
        <taxon>Arthropoda</taxon>
        <taxon>Hexapoda</taxon>
        <taxon>Insecta</taxon>
        <taxon>Pterygota</taxon>
        <taxon>Neoptera</taxon>
        <taxon>Polyneoptera</taxon>
        <taxon>Phasmatodea</taxon>
        <taxon>Verophasmatodea</taxon>
        <taxon>Anareolatae</taxon>
        <taxon>Phasmatidae</taxon>
        <taxon>Eurycanthinae</taxon>
        <taxon>Dryococelus</taxon>
    </lineage>
</organism>
<dbReference type="EMBL" id="JARBHB010000009">
    <property type="protein sequence ID" value="KAJ8875984.1"/>
    <property type="molecule type" value="Genomic_DNA"/>
</dbReference>
<comment type="caution">
    <text evidence="2">The sequence shown here is derived from an EMBL/GenBank/DDBJ whole genome shotgun (WGS) entry which is preliminary data.</text>
</comment>
<evidence type="ECO:0000313" key="3">
    <source>
        <dbReference type="Proteomes" id="UP001159363"/>
    </source>
</evidence>
<name>A0ABQ9GVE7_9NEOP</name>
<feature type="region of interest" description="Disordered" evidence="1">
    <location>
        <begin position="134"/>
        <end position="209"/>
    </location>
</feature>
<feature type="compositionally biased region" description="Polar residues" evidence="1">
    <location>
        <begin position="143"/>
        <end position="152"/>
    </location>
</feature>
<dbReference type="Proteomes" id="UP001159363">
    <property type="component" value="Chromosome 8"/>
</dbReference>
<feature type="compositionally biased region" description="Basic and acidic residues" evidence="1">
    <location>
        <begin position="171"/>
        <end position="180"/>
    </location>
</feature>
<evidence type="ECO:0000313" key="2">
    <source>
        <dbReference type="EMBL" id="KAJ8875984.1"/>
    </source>
</evidence>
<protein>
    <submittedName>
        <fullName evidence="2">Uncharacterized protein</fullName>
    </submittedName>
</protein>
<feature type="compositionally biased region" description="Polar residues" evidence="1">
    <location>
        <begin position="190"/>
        <end position="199"/>
    </location>
</feature>